<feature type="compositionally biased region" description="Polar residues" evidence="2">
    <location>
        <begin position="428"/>
        <end position="442"/>
    </location>
</feature>
<feature type="region of interest" description="Disordered" evidence="2">
    <location>
        <begin position="708"/>
        <end position="727"/>
    </location>
</feature>
<dbReference type="EMBL" id="FLQU01001082">
    <property type="protein sequence ID" value="SBS91299.1"/>
    <property type="molecule type" value="Genomic_DNA"/>
</dbReference>
<proteinExistence type="predicted"/>
<protein>
    <submittedName>
        <fullName evidence="3">Uncharacterized protein</fullName>
    </submittedName>
</protein>
<dbReference type="Proteomes" id="UP000078560">
    <property type="component" value="Unassembled WGS sequence"/>
</dbReference>
<feature type="region of interest" description="Disordered" evidence="2">
    <location>
        <begin position="308"/>
        <end position="346"/>
    </location>
</feature>
<organism evidence="3 4">
    <name type="scientific">Plasmodium ovale curtisi</name>
    <dbReference type="NCBI Taxonomy" id="864141"/>
    <lineage>
        <taxon>Eukaryota</taxon>
        <taxon>Sar</taxon>
        <taxon>Alveolata</taxon>
        <taxon>Apicomplexa</taxon>
        <taxon>Aconoidasida</taxon>
        <taxon>Haemosporida</taxon>
        <taxon>Plasmodiidae</taxon>
        <taxon>Plasmodium</taxon>
        <taxon>Plasmodium (Plasmodium)</taxon>
    </lineage>
</organism>
<evidence type="ECO:0000256" key="1">
    <source>
        <dbReference type="SAM" id="Coils"/>
    </source>
</evidence>
<feature type="compositionally biased region" description="Polar residues" evidence="2">
    <location>
        <begin position="396"/>
        <end position="419"/>
    </location>
</feature>
<evidence type="ECO:0000313" key="3">
    <source>
        <dbReference type="EMBL" id="SBS91299.1"/>
    </source>
</evidence>
<evidence type="ECO:0000313" key="4">
    <source>
        <dbReference type="Proteomes" id="UP000078560"/>
    </source>
</evidence>
<feature type="compositionally biased region" description="Basic and acidic residues" evidence="2">
    <location>
        <begin position="324"/>
        <end position="346"/>
    </location>
</feature>
<keyword evidence="1" id="KW-0175">Coiled coil</keyword>
<sequence>MIKSCLNNYLSFLNVHYKKIWNKQIFFYKKKVKTIDSVLGNQLKEDGKKLKTAKTGRTESNSLKMKKIKQNEDISTNFTDTIYGQNKMGLHFLKFIIFLMTKKDKREIIEDANIMKNLIKLIYFILSIHQCKNSLVHKKLKSISIEVLKELMGNFSHYLNGTKKINFLSLYLGIDNYKTIFNQHNKSLFILDEITQNNITSEMLRRIKRRIFDMYLSTYYLYILILNLDKYKKNTMLIYRILNVILLNSLFIKELQQIKKNNQKLFEILSAYLFIDGNYPNEFLHSFFNSNIDEYEELIINKIYNNKTSDSESESSDNISRASYNHEHAENSEHDEPLKKVENDDWKENIPLGTQVYFHKTESDFFSDNNCLSSTKASKNEKTSDQIANHLKLKQNESSTSQCPTDPLNSNQTHGSFVNESEKREAEPTQNPPNSQISQSGTTKKKKKANPLFLLKSGLTNPFLMIDLDKNILDLYTFLLKRNYLSILLFLVNICLSSEYFIYDSELYKNFLIYLEEHDVDIYNFLEKFEGIDDISYNSSDSDTKYDLDLLKKNEKKMYIFLLTINLLLQLIAVYPTESIMTINENKLLEIKNINELYLSNLIINNQINELENISKNYNSTTYYYDKFHKTLTFKFKITEDDDTQNFEGVTAKLSLNFMPNYPFSVLIINDKIEALENGTFSEDVKYENKNNECVDEDSSESYCVNNRKDNYQGEDKSDNENFNVPNEESNCTYYEENTHNEPFEEELDDDIDSLLFTNNLNSSFIGNLWHASANSVYTDVDKNIFNSTSTTQEYKKGICINEDKFCKGSSPNDLNSNENEFNHMKRKENKIKKVENTNLKIEREENELEYETKYKDGVYAENLVGTIERNKLKKNAILSNSIVKKIYEEEMKEAEKMKEYFEKNEENLIKYRNSILCKLNISKELSKKFKHLSKETNIFNNEKSKEEYYKKVIYSLNCEKQQEPYNKKRNSNNHRKAKNYDKIETIKILNIDSLPCNVLNNLFAYKIVKNCSAELCLKIITRLGMYRDKYSQVSYENMINYLSQAITSSQNAEIISLFSRCYETISIPFLVNYVRKYGTFSRSFIVNMYDKYFRKRLFDFVRYENNMGIRKIPSILTHPYHLSSYIKLLGECSAKKDMYIQLKMRGHIPYSQDFNGENKTDELNYLMDLEDHSKTKKININYNHNSNKLSTNSNTVKRPKIYDAILSAEYTGLPLEQFIEEEQQKLMSSPLKVAQLEEQCNNLIQETNHVGLNKEEIEEEYDENNYTNRKESQENNIEANIIIGKETHIDQCNDEIETNINFENNEKTADKKSNERVNFILDDNCDIYVYKGFNKLNKSSFKLQTTLVKSEKEQESNLTLYSNRDENFEEVDKEQNNEALWELPWKTRRKNSFFFKGRFFKILPGKGWNDVKDISEKYIRPRRKRKKHFIRRQKVLQKKIKINLFKKKVLEK</sequence>
<feature type="coiled-coil region" evidence="1">
    <location>
        <begin position="818"/>
        <end position="852"/>
    </location>
</feature>
<reference evidence="4" key="1">
    <citation type="submission" date="2016-05" db="EMBL/GenBank/DDBJ databases">
        <authorList>
            <person name="Naeem Raeece"/>
        </authorList>
    </citation>
    <scope>NUCLEOTIDE SEQUENCE [LARGE SCALE GENOMIC DNA]</scope>
</reference>
<feature type="compositionally biased region" description="Basic and acidic residues" evidence="2">
    <location>
        <begin position="708"/>
        <end position="720"/>
    </location>
</feature>
<name>A0A1A8WGV3_PLAOA</name>
<feature type="region of interest" description="Disordered" evidence="2">
    <location>
        <begin position="395"/>
        <end position="445"/>
    </location>
</feature>
<evidence type="ECO:0000256" key="2">
    <source>
        <dbReference type="SAM" id="MobiDB-lite"/>
    </source>
</evidence>
<gene>
    <name evidence="3" type="ORF">POVCU2_0066690</name>
</gene>
<accession>A0A1A8WGV3</accession>